<evidence type="ECO:0000256" key="8">
    <source>
        <dbReference type="NCBIfam" id="TIGR00188"/>
    </source>
</evidence>
<keyword evidence="5 7" id="KW-0378">Hydrolase</keyword>
<accession>A0A1I0ST75</accession>
<comment type="catalytic activity">
    <reaction evidence="7">
        <text>Endonucleolytic cleavage of RNA, removing 5'-extranucleotides from tRNA precursor.</text>
        <dbReference type="EC" id="3.1.26.5"/>
    </reaction>
</comment>
<dbReference type="Gene3D" id="3.30.230.10">
    <property type="match status" value="1"/>
</dbReference>
<evidence type="ECO:0000256" key="5">
    <source>
        <dbReference type="ARBA" id="ARBA00022801"/>
    </source>
</evidence>
<protein>
    <recommendedName>
        <fullName evidence="7 8">Ribonuclease P protein component</fullName>
        <shortName evidence="7">RNase P protein</shortName>
        <shortName evidence="7">RNaseP protein</shortName>
        <ecNumber evidence="7 8">3.1.26.5</ecNumber>
    </recommendedName>
    <alternativeName>
        <fullName evidence="7">Protein C5</fullName>
    </alternativeName>
</protein>
<dbReference type="FunFam" id="3.30.230.10:FF:000021">
    <property type="entry name" value="Ribonuclease P protein component"/>
    <property type="match status" value="1"/>
</dbReference>
<dbReference type="InterPro" id="IPR014721">
    <property type="entry name" value="Ribsml_uS5_D2-typ_fold_subgr"/>
</dbReference>
<dbReference type="HAMAP" id="MF_00227">
    <property type="entry name" value="RNase_P"/>
    <property type="match status" value="1"/>
</dbReference>
<comment type="subunit">
    <text evidence="7">Consists of a catalytic RNA component (M1 or rnpB) and a protein subunit.</text>
</comment>
<keyword evidence="4 7" id="KW-0255">Endonuclease</keyword>
<comment type="function">
    <text evidence="1 7">RNaseP catalyzes the removal of the 5'-leader sequence from pre-tRNA to produce the mature 5'-terminus. It can also cleave other RNA substrates such as 4.5S RNA. The protein component plays an auxiliary but essential role in vivo by binding to the 5'-leader sequence and broadening the substrate specificity of the ribozyme.</text>
</comment>
<comment type="similarity">
    <text evidence="7">Belongs to the RnpA family.</text>
</comment>
<evidence type="ECO:0000256" key="6">
    <source>
        <dbReference type="ARBA" id="ARBA00022884"/>
    </source>
</evidence>
<sequence>MVEKCLRVVAVKEEKYYPHRPLKFQWSFFSAMSGYEKKMECFRDMKKKYRIKKNEEFQEVFQRGTSMANRQFVIYMLDRPGQPYFRIGLSVSKKLGKAVVRNRIKRYIRQVFLEMKDDILPGKDYVIIARIPAADMTYFEVKSSLLHVLRKAGALKREIK</sequence>
<organism evidence="9 10">
    <name type="scientific">Parageobacillus thermantarcticus</name>
    <dbReference type="NCBI Taxonomy" id="186116"/>
    <lineage>
        <taxon>Bacteria</taxon>
        <taxon>Bacillati</taxon>
        <taxon>Bacillota</taxon>
        <taxon>Bacilli</taxon>
        <taxon>Bacillales</taxon>
        <taxon>Anoxybacillaceae</taxon>
        <taxon>Parageobacillus</taxon>
    </lineage>
</organism>
<dbReference type="GO" id="GO:0004526">
    <property type="term" value="F:ribonuclease P activity"/>
    <property type="evidence" value="ECO:0007669"/>
    <property type="project" value="UniProtKB-UniRule"/>
</dbReference>
<evidence type="ECO:0000313" key="10">
    <source>
        <dbReference type="Proteomes" id="UP000198650"/>
    </source>
</evidence>
<evidence type="ECO:0000256" key="2">
    <source>
        <dbReference type="ARBA" id="ARBA00022694"/>
    </source>
</evidence>
<gene>
    <name evidence="7" type="primary">rnpA</name>
    <name evidence="9" type="ORF">SAMN05192569_1004121</name>
</gene>
<dbReference type="GO" id="GO:0030677">
    <property type="term" value="C:ribonuclease P complex"/>
    <property type="evidence" value="ECO:0007669"/>
    <property type="project" value="TreeGrafter"/>
</dbReference>
<evidence type="ECO:0000256" key="3">
    <source>
        <dbReference type="ARBA" id="ARBA00022722"/>
    </source>
</evidence>
<dbReference type="PANTHER" id="PTHR33992:SF1">
    <property type="entry name" value="RIBONUCLEASE P PROTEIN COMPONENT"/>
    <property type="match status" value="1"/>
</dbReference>
<evidence type="ECO:0000256" key="7">
    <source>
        <dbReference type="HAMAP-Rule" id="MF_00227"/>
    </source>
</evidence>
<dbReference type="InterPro" id="IPR000100">
    <property type="entry name" value="RNase_P"/>
</dbReference>
<keyword evidence="3 7" id="KW-0540">Nuclease</keyword>
<dbReference type="PANTHER" id="PTHR33992">
    <property type="entry name" value="RIBONUCLEASE P PROTEIN COMPONENT"/>
    <property type="match status" value="1"/>
</dbReference>
<keyword evidence="6 7" id="KW-0694">RNA-binding</keyword>
<dbReference type="Pfam" id="PF00825">
    <property type="entry name" value="Ribonuclease_P"/>
    <property type="match status" value="1"/>
</dbReference>
<dbReference type="InterPro" id="IPR020539">
    <property type="entry name" value="RNase_P_CS"/>
</dbReference>
<dbReference type="SUPFAM" id="SSF54211">
    <property type="entry name" value="Ribosomal protein S5 domain 2-like"/>
    <property type="match status" value="1"/>
</dbReference>
<dbReference type="PROSITE" id="PS00648">
    <property type="entry name" value="RIBONUCLEASE_P"/>
    <property type="match status" value="1"/>
</dbReference>
<reference evidence="10" key="1">
    <citation type="submission" date="2016-10" db="EMBL/GenBank/DDBJ databases">
        <authorList>
            <person name="Varghese N."/>
            <person name="Submissions S."/>
        </authorList>
    </citation>
    <scope>NUCLEOTIDE SEQUENCE [LARGE SCALE GENOMIC DNA]</scope>
    <source>
        <strain evidence="10">M1</strain>
    </source>
</reference>
<evidence type="ECO:0000256" key="1">
    <source>
        <dbReference type="ARBA" id="ARBA00002663"/>
    </source>
</evidence>
<keyword evidence="10" id="KW-1185">Reference proteome</keyword>
<keyword evidence="2 7" id="KW-0819">tRNA processing</keyword>
<evidence type="ECO:0000256" key="4">
    <source>
        <dbReference type="ARBA" id="ARBA00022759"/>
    </source>
</evidence>
<dbReference type="GO" id="GO:0042781">
    <property type="term" value="F:3'-tRNA processing endoribonuclease activity"/>
    <property type="evidence" value="ECO:0007669"/>
    <property type="project" value="TreeGrafter"/>
</dbReference>
<dbReference type="STRING" id="186116.SAMN05192569_1004121"/>
<dbReference type="GO" id="GO:0001682">
    <property type="term" value="P:tRNA 5'-leader removal"/>
    <property type="evidence" value="ECO:0007669"/>
    <property type="project" value="UniProtKB-UniRule"/>
</dbReference>
<dbReference type="InterPro" id="IPR020568">
    <property type="entry name" value="Ribosomal_Su5_D2-typ_SF"/>
</dbReference>
<dbReference type="EMBL" id="FOJS01000004">
    <property type="protein sequence ID" value="SFA42704.1"/>
    <property type="molecule type" value="Genomic_DNA"/>
</dbReference>
<dbReference type="AlphaFoldDB" id="A0A1I0ST75"/>
<proteinExistence type="inferred from homology"/>
<dbReference type="GO" id="GO:0000049">
    <property type="term" value="F:tRNA binding"/>
    <property type="evidence" value="ECO:0007669"/>
    <property type="project" value="UniProtKB-UniRule"/>
</dbReference>
<dbReference type="Proteomes" id="UP000198650">
    <property type="component" value="Unassembled WGS sequence"/>
</dbReference>
<dbReference type="NCBIfam" id="TIGR00188">
    <property type="entry name" value="rnpA"/>
    <property type="match status" value="1"/>
</dbReference>
<evidence type="ECO:0000313" key="9">
    <source>
        <dbReference type="EMBL" id="SFA42704.1"/>
    </source>
</evidence>
<dbReference type="EC" id="3.1.26.5" evidence="7 8"/>
<name>A0A1I0ST75_9BACL</name>